<sequence>MTRRGTYSSSSLSSSILTDLWKWGKCNPCQGVATCSEFGPAEIRRSVAHAGSGVRLRRALQKMVGGQAVRMGVVGGESARWNGGVWDGAPGFFFGRLGIWSKLVFDHFNVTFPHPGNTLDSAAQPATDSIYHASCYDDHANLSEANIIFIELGINDAWRLPSTRSSETLVRRLLELPEQPAVVFLENFAPKSGVFGTGQDAHSIVASYYDIPIISVRDMLYFNLFTKSSDSVLSYFASDQQHPNERGHRLGAELVIHYIQQTLCGMAHDQAVTPPPHGLTSLSALRPEELSIVIPPVSLFSPRHSSATTRVARPRCYTMVSGSLKVVNSTGWSDYTYGKKKYLEATAVGASVTFSIKTEAGGVSITHLSSSQYGLGKAWCWVDNDEALGKLFNGWSPLNFSTATNHPLRTNVMPPGQHNLTCRIVQASDDLNGGHRFRIWGVATT</sequence>
<dbReference type="InterPro" id="IPR036514">
    <property type="entry name" value="SGNH_hydro_sf"/>
</dbReference>
<evidence type="ECO:0000313" key="2">
    <source>
        <dbReference type="Proteomes" id="UP000269721"/>
    </source>
</evidence>
<dbReference type="AlphaFoldDB" id="A0A4P9WEI4"/>
<keyword evidence="2" id="KW-1185">Reference proteome</keyword>
<protein>
    <recommendedName>
        <fullName evidence="3">SGNH hydrolase-type esterase domain-containing protein</fullName>
    </recommendedName>
</protein>
<reference evidence="2" key="1">
    <citation type="journal article" date="2018" name="Nat. Microbiol.">
        <title>Leveraging single-cell genomics to expand the fungal tree of life.</title>
        <authorList>
            <person name="Ahrendt S.R."/>
            <person name="Quandt C.A."/>
            <person name="Ciobanu D."/>
            <person name="Clum A."/>
            <person name="Salamov A."/>
            <person name="Andreopoulos B."/>
            <person name="Cheng J.F."/>
            <person name="Woyke T."/>
            <person name="Pelin A."/>
            <person name="Henrissat B."/>
            <person name="Reynolds N.K."/>
            <person name="Benny G.L."/>
            <person name="Smith M.E."/>
            <person name="James T.Y."/>
            <person name="Grigoriev I.V."/>
        </authorList>
    </citation>
    <scope>NUCLEOTIDE SEQUENCE [LARGE SCALE GENOMIC DNA]</scope>
</reference>
<dbReference type="PANTHER" id="PTHR34407:SF1">
    <property type="entry name" value="SGNH HYDROLASE-TYPE ESTERASE DOMAIN-CONTAINING PROTEIN"/>
    <property type="match status" value="1"/>
</dbReference>
<dbReference type="SUPFAM" id="SSF52266">
    <property type="entry name" value="SGNH hydrolase"/>
    <property type="match status" value="1"/>
</dbReference>
<name>A0A4P9WEI4_9FUNG</name>
<dbReference type="CDD" id="cd00229">
    <property type="entry name" value="SGNH_hydrolase"/>
    <property type="match status" value="1"/>
</dbReference>
<dbReference type="PANTHER" id="PTHR34407">
    <property type="entry name" value="EXPRESSED PROTEIN"/>
    <property type="match status" value="1"/>
</dbReference>
<evidence type="ECO:0000313" key="1">
    <source>
        <dbReference type="EMBL" id="RKO89390.1"/>
    </source>
</evidence>
<dbReference type="OrthoDB" id="544608at2759"/>
<accession>A0A4P9WEI4</accession>
<evidence type="ECO:0008006" key="3">
    <source>
        <dbReference type="Google" id="ProtNLM"/>
    </source>
</evidence>
<organism evidence="1 2">
    <name type="scientific">Blyttiomyces helicus</name>
    <dbReference type="NCBI Taxonomy" id="388810"/>
    <lineage>
        <taxon>Eukaryota</taxon>
        <taxon>Fungi</taxon>
        <taxon>Fungi incertae sedis</taxon>
        <taxon>Chytridiomycota</taxon>
        <taxon>Chytridiomycota incertae sedis</taxon>
        <taxon>Chytridiomycetes</taxon>
        <taxon>Chytridiomycetes incertae sedis</taxon>
        <taxon>Blyttiomyces</taxon>
    </lineage>
</organism>
<dbReference type="Proteomes" id="UP000269721">
    <property type="component" value="Unassembled WGS sequence"/>
</dbReference>
<dbReference type="EMBL" id="KZ996120">
    <property type="protein sequence ID" value="RKO89390.1"/>
    <property type="molecule type" value="Genomic_DNA"/>
</dbReference>
<dbReference type="Gene3D" id="3.40.50.1110">
    <property type="entry name" value="SGNH hydrolase"/>
    <property type="match status" value="1"/>
</dbReference>
<gene>
    <name evidence="1" type="ORF">BDK51DRAFT_21057</name>
</gene>
<proteinExistence type="predicted"/>